<dbReference type="InterPro" id="IPR051910">
    <property type="entry name" value="ComF/GntX_DNA_util-trans"/>
</dbReference>
<dbReference type="SUPFAM" id="SSF53271">
    <property type="entry name" value="PRTase-like"/>
    <property type="match status" value="1"/>
</dbReference>
<proteinExistence type="inferred from homology"/>
<dbReference type="Pfam" id="PF00156">
    <property type="entry name" value="Pribosyltran"/>
    <property type="match status" value="1"/>
</dbReference>
<accession>A0ABN4NDS8</accession>
<comment type="similarity">
    <text evidence="1">Belongs to the ComF/GntX family.</text>
</comment>
<dbReference type="Gene3D" id="3.40.50.2020">
    <property type="match status" value="1"/>
</dbReference>
<evidence type="ECO:0000259" key="2">
    <source>
        <dbReference type="Pfam" id="PF00156"/>
    </source>
</evidence>
<dbReference type="RefSeq" id="WP_052694535.1">
    <property type="nucleotide sequence ID" value="NZ_BAAAXI010000161.1"/>
</dbReference>
<dbReference type="InterPro" id="IPR029057">
    <property type="entry name" value="PRTase-like"/>
</dbReference>
<sequence>MQCLICHSMIRLSWTLSYLMMPQRSKTETICMACQKTFHEIDEASACPKCGRQQESQNVCKDCQKWQANGSYYYINHALYQYDEAMKAYMHAYKFQGDYQLRHVFDTKFSQFIKKFAVFDLIVALPIDKTTWTTRGFNQVLGLMGDLSNNEVLYMKRDRDEKRQSQKKRNERLQTGNHFYVDVECRQQIENKKILLIDDVYTTGRTLRHAAETLYRQGSDRVESVTLCR</sequence>
<dbReference type="CDD" id="cd06223">
    <property type="entry name" value="PRTases_typeI"/>
    <property type="match status" value="1"/>
</dbReference>
<gene>
    <name evidence="3" type="ORF">ADU72_1609</name>
</gene>
<organism evidence="3 4">
    <name type="scientific">Pediococcus damnosus</name>
    <dbReference type="NCBI Taxonomy" id="51663"/>
    <lineage>
        <taxon>Bacteria</taxon>
        <taxon>Bacillati</taxon>
        <taxon>Bacillota</taxon>
        <taxon>Bacilli</taxon>
        <taxon>Lactobacillales</taxon>
        <taxon>Lactobacillaceae</taxon>
        <taxon>Pediococcus</taxon>
    </lineage>
</organism>
<dbReference type="PANTHER" id="PTHR47505">
    <property type="entry name" value="DNA UTILIZATION PROTEIN YHGH"/>
    <property type="match status" value="1"/>
</dbReference>
<feature type="domain" description="Phosphoribosyltransferase" evidence="2">
    <location>
        <begin position="175"/>
        <end position="228"/>
    </location>
</feature>
<keyword evidence="4" id="KW-1185">Reference proteome</keyword>
<evidence type="ECO:0000313" key="3">
    <source>
        <dbReference type="EMBL" id="AMV67534.1"/>
    </source>
</evidence>
<evidence type="ECO:0000313" key="4">
    <source>
        <dbReference type="Proteomes" id="UP000076244"/>
    </source>
</evidence>
<dbReference type="PANTHER" id="PTHR47505:SF1">
    <property type="entry name" value="DNA UTILIZATION PROTEIN YHGH"/>
    <property type="match status" value="1"/>
</dbReference>
<reference evidence="3 4" key="1">
    <citation type="journal article" date="2016" name="PLoS ONE">
        <title>The Identification of Novel Diagnostic Marker Genes for the Detection of Beer Spoiling Pediococcus damnosus Strains Using the BlAst Diagnostic Gene findEr.</title>
        <authorList>
            <person name="Behr J."/>
            <person name="Geissler A.J."/>
            <person name="Schmid J."/>
            <person name="Zehe A."/>
            <person name="Vogel R.F."/>
        </authorList>
    </citation>
    <scope>NUCLEOTIDE SEQUENCE [LARGE SCALE GENOMIC DNA]</scope>
    <source>
        <strain evidence="3 4">TMW 2.1535</strain>
    </source>
</reference>
<dbReference type="EMBL" id="CP012288">
    <property type="protein sequence ID" value="AMV67534.1"/>
    <property type="molecule type" value="Genomic_DNA"/>
</dbReference>
<name>A0ABN4NDS8_9LACO</name>
<evidence type="ECO:0000256" key="1">
    <source>
        <dbReference type="ARBA" id="ARBA00008007"/>
    </source>
</evidence>
<dbReference type="Proteomes" id="UP000076244">
    <property type="component" value="Chromosome"/>
</dbReference>
<dbReference type="InterPro" id="IPR000836">
    <property type="entry name" value="PRTase_dom"/>
</dbReference>
<protein>
    <submittedName>
        <fullName evidence="3">Competence protein F like protein</fullName>
    </submittedName>
</protein>